<dbReference type="Pfam" id="PF10091">
    <property type="entry name" value="Glycoamylase"/>
    <property type="match status" value="1"/>
</dbReference>
<dbReference type="AlphaFoldDB" id="A0A7L7KTQ4"/>
<protein>
    <recommendedName>
        <fullName evidence="1">Glycoamylase-like domain-containing protein</fullName>
    </recommendedName>
</protein>
<evidence type="ECO:0000259" key="1">
    <source>
        <dbReference type="Pfam" id="PF10091"/>
    </source>
</evidence>
<name>A0A7L7KTQ4_9MOLU</name>
<dbReference type="Gene3D" id="1.50.10.140">
    <property type="match status" value="1"/>
</dbReference>
<organism evidence="2 3">
    <name type="scientific">Candidatus Xianfuyuplasma coldseepsis</name>
    <dbReference type="NCBI Taxonomy" id="2782163"/>
    <lineage>
        <taxon>Bacteria</taxon>
        <taxon>Bacillati</taxon>
        <taxon>Mycoplasmatota</taxon>
        <taxon>Mollicutes</taxon>
        <taxon>Candidatus Izemoplasmatales</taxon>
        <taxon>Candidatus Izemoplasmataceae</taxon>
        <taxon>Candidatus Xianfuyuplasma</taxon>
    </lineage>
</organism>
<evidence type="ECO:0000313" key="3">
    <source>
        <dbReference type="Proteomes" id="UP000514720"/>
    </source>
</evidence>
<evidence type="ECO:0000313" key="2">
    <source>
        <dbReference type="EMBL" id="QMS86015.1"/>
    </source>
</evidence>
<keyword evidence="3" id="KW-1185">Reference proteome</keyword>
<reference evidence="2 3" key="1">
    <citation type="submission" date="2020-02" db="EMBL/GenBank/DDBJ databases">
        <authorList>
            <person name="Zheng R.K."/>
            <person name="Sun C.M."/>
        </authorList>
    </citation>
    <scope>NUCLEOTIDE SEQUENCE [LARGE SCALE GENOMIC DNA]</scope>
    <source>
        <strain evidence="3">zrk13</strain>
    </source>
</reference>
<feature type="domain" description="Glycoamylase-like" evidence="1">
    <location>
        <begin position="219"/>
        <end position="436"/>
    </location>
</feature>
<dbReference type="InterPro" id="IPR019282">
    <property type="entry name" value="Glycoamylase-like_cons_dom"/>
</dbReference>
<sequence>MLVGLAACRPQGLQCDEGYIEDNGVCVVDLAPCEDGLIEEDGQCVDAPLAAEEILLWELEKSFNMFWLLANTNEESDGYGLITSRYPTNGSIASIAGVGFGLAAIPIGVEMGFITYEEGQERALKTLQSMSELVRFHGFYYHFWDKASGTRYGSSEVSIIDTGLFLGGALTAGEYFGGDVKTVADDIYTGVDWTWYYNDTTNKFYMGYDRDEEQHFGSWNHVAEQLILYVLSAGTPNPDYRVGKEAYDRLDRLYGSYGGDEFIHSWFGSLFTYQFSHAFVDFRNLWDEDGVNWWDNSVAATLANREYAIDYSSTFKTFGENSWGMTAGDGPTGYSGFYGAAPSGNPNWTHVNDGTITVAGAIGSLPFAPELVSDAVLYFDTLDDLKGTFGFKDGYNLENPDDPWFATDSLGIDKGITVVMIGNYYTEVVWDSFMQSEYVQAGLDELGFTDVNPNATSE</sequence>
<dbReference type="EMBL" id="CP048914">
    <property type="protein sequence ID" value="QMS86015.1"/>
    <property type="molecule type" value="Genomic_DNA"/>
</dbReference>
<gene>
    <name evidence="2" type="ORF">G4Z02_04735</name>
</gene>
<dbReference type="Proteomes" id="UP000514720">
    <property type="component" value="Chromosome"/>
</dbReference>
<accession>A0A7L7KTQ4</accession>
<dbReference type="KEGG" id="xcl:G4Z02_04735"/>
<proteinExistence type="predicted"/>